<dbReference type="InParanoid" id="E9H2E9"/>
<keyword evidence="1" id="KW-0472">Membrane</keyword>
<keyword evidence="1" id="KW-1133">Transmembrane helix</keyword>
<organism evidence="2 3">
    <name type="scientific">Daphnia pulex</name>
    <name type="common">Water flea</name>
    <dbReference type="NCBI Taxonomy" id="6669"/>
    <lineage>
        <taxon>Eukaryota</taxon>
        <taxon>Metazoa</taxon>
        <taxon>Ecdysozoa</taxon>
        <taxon>Arthropoda</taxon>
        <taxon>Crustacea</taxon>
        <taxon>Branchiopoda</taxon>
        <taxon>Diplostraca</taxon>
        <taxon>Cladocera</taxon>
        <taxon>Anomopoda</taxon>
        <taxon>Daphniidae</taxon>
        <taxon>Daphnia</taxon>
    </lineage>
</organism>
<dbReference type="HOGENOM" id="CLU_2415537_0_0_1"/>
<evidence type="ECO:0000313" key="2">
    <source>
        <dbReference type="EMBL" id="EFX74082.1"/>
    </source>
</evidence>
<evidence type="ECO:0000313" key="3">
    <source>
        <dbReference type="Proteomes" id="UP000000305"/>
    </source>
</evidence>
<sequence length="92" mass="11165">MGCDLRRSKSHEFWILQMKKHNIKGTLQVFQESYNRQSFKGSNRYVLNSMFVFFTELFFQGLNYQLFVFYQISFNVVVFKSNSFFVLIVYTR</sequence>
<protein>
    <submittedName>
        <fullName evidence="2">Uncharacterized protein</fullName>
    </submittedName>
</protein>
<dbReference type="AlphaFoldDB" id="E9H2E9"/>
<keyword evidence="1" id="KW-0812">Transmembrane</keyword>
<dbReference type="EMBL" id="GL732586">
    <property type="protein sequence ID" value="EFX74082.1"/>
    <property type="molecule type" value="Genomic_DNA"/>
</dbReference>
<reference evidence="2 3" key="1">
    <citation type="journal article" date="2011" name="Science">
        <title>The ecoresponsive genome of Daphnia pulex.</title>
        <authorList>
            <person name="Colbourne J.K."/>
            <person name="Pfrender M.E."/>
            <person name="Gilbert D."/>
            <person name="Thomas W.K."/>
            <person name="Tucker A."/>
            <person name="Oakley T.H."/>
            <person name="Tokishita S."/>
            <person name="Aerts A."/>
            <person name="Arnold G.J."/>
            <person name="Basu M.K."/>
            <person name="Bauer D.J."/>
            <person name="Caceres C.E."/>
            <person name="Carmel L."/>
            <person name="Casola C."/>
            <person name="Choi J.H."/>
            <person name="Detter J.C."/>
            <person name="Dong Q."/>
            <person name="Dusheyko S."/>
            <person name="Eads B.D."/>
            <person name="Frohlich T."/>
            <person name="Geiler-Samerotte K.A."/>
            <person name="Gerlach D."/>
            <person name="Hatcher P."/>
            <person name="Jogdeo S."/>
            <person name="Krijgsveld J."/>
            <person name="Kriventseva E.V."/>
            <person name="Kultz D."/>
            <person name="Laforsch C."/>
            <person name="Lindquist E."/>
            <person name="Lopez J."/>
            <person name="Manak J.R."/>
            <person name="Muller J."/>
            <person name="Pangilinan J."/>
            <person name="Patwardhan R.P."/>
            <person name="Pitluck S."/>
            <person name="Pritham E.J."/>
            <person name="Rechtsteiner A."/>
            <person name="Rho M."/>
            <person name="Rogozin I.B."/>
            <person name="Sakarya O."/>
            <person name="Salamov A."/>
            <person name="Schaack S."/>
            <person name="Shapiro H."/>
            <person name="Shiga Y."/>
            <person name="Skalitzky C."/>
            <person name="Smith Z."/>
            <person name="Souvorov A."/>
            <person name="Sung W."/>
            <person name="Tang Z."/>
            <person name="Tsuchiya D."/>
            <person name="Tu H."/>
            <person name="Vos H."/>
            <person name="Wang M."/>
            <person name="Wolf Y.I."/>
            <person name="Yamagata H."/>
            <person name="Yamada T."/>
            <person name="Ye Y."/>
            <person name="Shaw J.R."/>
            <person name="Andrews J."/>
            <person name="Crease T.J."/>
            <person name="Tang H."/>
            <person name="Lucas S.M."/>
            <person name="Robertson H.M."/>
            <person name="Bork P."/>
            <person name="Koonin E.V."/>
            <person name="Zdobnov E.M."/>
            <person name="Grigoriev I.V."/>
            <person name="Lynch M."/>
            <person name="Boore J.L."/>
        </authorList>
    </citation>
    <scope>NUCLEOTIDE SEQUENCE [LARGE SCALE GENOMIC DNA]</scope>
</reference>
<name>E9H2E9_DAPPU</name>
<gene>
    <name evidence="2" type="ORF">DAPPUDRAFT_307497</name>
</gene>
<keyword evidence="3" id="KW-1185">Reference proteome</keyword>
<dbReference type="Proteomes" id="UP000000305">
    <property type="component" value="Unassembled WGS sequence"/>
</dbReference>
<dbReference type="KEGG" id="dpx:DAPPUDRAFT_307497"/>
<proteinExistence type="predicted"/>
<feature type="transmembrane region" description="Helical" evidence="1">
    <location>
        <begin position="45"/>
        <end position="62"/>
    </location>
</feature>
<accession>E9H2E9</accession>
<feature type="transmembrane region" description="Helical" evidence="1">
    <location>
        <begin position="68"/>
        <end position="90"/>
    </location>
</feature>
<evidence type="ECO:0000256" key="1">
    <source>
        <dbReference type="SAM" id="Phobius"/>
    </source>
</evidence>